<evidence type="ECO:0000313" key="3">
    <source>
        <dbReference type="Proteomes" id="UP001642260"/>
    </source>
</evidence>
<organism evidence="2 3">
    <name type="scientific">Eruca vesicaria subsp. sativa</name>
    <name type="common">Garden rocket</name>
    <name type="synonym">Eruca sativa</name>
    <dbReference type="NCBI Taxonomy" id="29727"/>
    <lineage>
        <taxon>Eukaryota</taxon>
        <taxon>Viridiplantae</taxon>
        <taxon>Streptophyta</taxon>
        <taxon>Embryophyta</taxon>
        <taxon>Tracheophyta</taxon>
        <taxon>Spermatophyta</taxon>
        <taxon>Magnoliopsida</taxon>
        <taxon>eudicotyledons</taxon>
        <taxon>Gunneridae</taxon>
        <taxon>Pentapetalae</taxon>
        <taxon>rosids</taxon>
        <taxon>malvids</taxon>
        <taxon>Brassicales</taxon>
        <taxon>Brassicaceae</taxon>
        <taxon>Brassiceae</taxon>
        <taxon>Eruca</taxon>
    </lineage>
</organism>
<evidence type="ECO:0000313" key="2">
    <source>
        <dbReference type="EMBL" id="CAH8306362.1"/>
    </source>
</evidence>
<dbReference type="EMBL" id="CAKOAT010064267">
    <property type="protein sequence ID" value="CAH8306362.1"/>
    <property type="molecule type" value="Genomic_DNA"/>
</dbReference>
<evidence type="ECO:0000256" key="1">
    <source>
        <dbReference type="SAM" id="Phobius"/>
    </source>
</evidence>
<keyword evidence="1" id="KW-0812">Transmembrane</keyword>
<feature type="transmembrane region" description="Helical" evidence="1">
    <location>
        <begin position="30"/>
        <end position="50"/>
    </location>
</feature>
<sequence>MSRLHPIPSWRCSSAVEARLLRNIKRGGELMWMDLLIVDINVSGFLFSSLYQACRYYFSVSSRLFICLILLFPGNLIVSYF</sequence>
<accession>A0ABC8J0F6</accession>
<keyword evidence="3" id="KW-1185">Reference proteome</keyword>
<proteinExistence type="predicted"/>
<comment type="caution">
    <text evidence="2">The sequence shown here is derived from an EMBL/GenBank/DDBJ whole genome shotgun (WGS) entry which is preliminary data.</text>
</comment>
<feature type="transmembrane region" description="Helical" evidence="1">
    <location>
        <begin position="56"/>
        <end position="78"/>
    </location>
</feature>
<dbReference type="Proteomes" id="UP001642260">
    <property type="component" value="Unassembled WGS sequence"/>
</dbReference>
<reference evidence="2 3" key="1">
    <citation type="submission" date="2022-03" db="EMBL/GenBank/DDBJ databases">
        <authorList>
            <person name="Macdonald S."/>
            <person name="Ahmed S."/>
            <person name="Newling K."/>
        </authorList>
    </citation>
    <scope>NUCLEOTIDE SEQUENCE [LARGE SCALE GENOMIC DNA]</scope>
</reference>
<name>A0ABC8J0F6_ERUVS</name>
<keyword evidence="1" id="KW-0472">Membrane</keyword>
<dbReference type="AlphaFoldDB" id="A0ABC8J0F6"/>
<protein>
    <submittedName>
        <fullName evidence="2">Uncharacterized protein</fullName>
    </submittedName>
</protein>
<gene>
    <name evidence="2" type="ORF">ERUC_LOCUS4489</name>
</gene>
<keyword evidence="1" id="KW-1133">Transmembrane helix</keyword>